<evidence type="ECO:0000256" key="4">
    <source>
        <dbReference type="ARBA" id="ARBA00022519"/>
    </source>
</evidence>
<dbReference type="SMART" id="SM00304">
    <property type="entry name" value="HAMP"/>
    <property type="match status" value="1"/>
</dbReference>
<dbReference type="GO" id="GO:0005524">
    <property type="term" value="F:ATP binding"/>
    <property type="evidence" value="ECO:0007669"/>
    <property type="project" value="UniProtKB-UniRule"/>
</dbReference>
<evidence type="ECO:0000256" key="1">
    <source>
        <dbReference type="ARBA" id="ARBA00000085"/>
    </source>
</evidence>
<keyword evidence="7 15" id="KW-0812">Transmembrane</keyword>
<dbReference type="CDD" id="cd19408">
    <property type="entry name" value="NarX_NarQ_sensor"/>
    <property type="match status" value="1"/>
</dbReference>
<proteinExistence type="predicted"/>
<evidence type="ECO:0000256" key="12">
    <source>
        <dbReference type="ARBA" id="ARBA00023012"/>
    </source>
</evidence>
<reference evidence="18 19" key="1">
    <citation type="journal article" date="2015" name="Appl. Environ. Microbiol.">
        <title>Aerobic and Anaerobic Thiosulfate Oxidation by a Cold-Adapted, Subglacial Chemoautotroph.</title>
        <authorList>
            <person name="Harrold Z.R."/>
            <person name="Skidmore M.L."/>
            <person name="Hamilton T.L."/>
            <person name="Desch L."/>
            <person name="Amada K."/>
            <person name="van Gelder W."/>
            <person name="Glover K."/>
            <person name="Roden E.E."/>
            <person name="Boyd E.S."/>
        </authorList>
    </citation>
    <scope>NUCLEOTIDE SEQUENCE [LARGE SCALE GENOMIC DNA]</scope>
    <source>
        <strain evidence="18 19">RG</strain>
    </source>
</reference>
<keyword evidence="10 14" id="KW-0067">ATP-binding</keyword>
<dbReference type="RefSeq" id="WP_059754676.1">
    <property type="nucleotide sequence ID" value="NZ_LDUG01000021.1"/>
</dbReference>
<dbReference type="InterPro" id="IPR005467">
    <property type="entry name" value="His_kinase_dom"/>
</dbReference>
<evidence type="ECO:0000256" key="8">
    <source>
        <dbReference type="ARBA" id="ARBA00022741"/>
    </source>
</evidence>
<dbReference type="SUPFAM" id="SSF55874">
    <property type="entry name" value="ATPase domain of HSP90 chaperone/DNA topoisomerase II/histidine kinase"/>
    <property type="match status" value="1"/>
</dbReference>
<evidence type="ECO:0000256" key="2">
    <source>
        <dbReference type="ARBA" id="ARBA00004429"/>
    </source>
</evidence>
<dbReference type="PIRSF" id="PIRSF003167">
    <property type="entry name" value="STHK_NarX/NarQ"/>
    <property type="match status" value="1"/>
</dbReference>
<dbReference type="Proteomes" id="UP000064243">
    <property type="component" value="Unassembled WGS sequence"/>
</dbReference>
<evidence type="ECO:0000256" key="9">
    <source>
        <dbReference type="ARBA" id="ARBA00022777"/>
    </source>
</evidence>
<keyword evidence="9 14" id="KW-0418">Kinase</keyword>
<dbReference type="PANTHER" id="PTHR24421">
    <property type="entry name" value="NITRATE/NITRITE SENSOR PROTEIN NARX-RELATED"/>
    <property type="match status" value="1"/>
</dbReference>
<comment type="subcellular location">
    <subcellularLocation>
        <location evidence="2">Cell inner membrane</location>
        <topology evidence="2">Multi-pass membrane protein</topology>
    </subcellularLocation>
</comment>
<dbReference type="CDD" id="cd06225">
    <property type="entry name" value="HAMP"/>
    <property type="match status" value="1"/>
</dbReference>
<dbReference type="OrthoDB" id="9813412at2"/>
<dbReference type="InterPro" id="IPR050482">
    <property type="entry name" value="Sensor_HK_TwoCompSys"/>
</dbReference>
<keyword evidence="8 14" id="KW-0547">Nucleotide-binding</keyword>
<dbReference type="PATRIC" id="fig|36861.3.peg.1294"/>
<keyword evidence="4 14" id="KW-0997">Cell inner membrane</keyword>
<dbReference type="SMART" id="SM00387">
    <property type="entry name" value="HATPase_c"/>
    <property type="match status" value="1"/>
</dbReference>
<dbReference type="Gene3D" id="1.20.5.1930">
    <property type="match status" value="1"/>
</dbReference>
<dbReference type="InterPro" id="IPR029095">
    <property type="entry name" value="NarX-like_N"/>
</dbReference>
<keyword evidence="3 14" id="KW-1003">Cell membrane</keyword>
<dbReference type="Pfam" id="PF07730">
    <property type="entry name" value="HisKA_3"/>
    <property type="match status" value="1"/>
</dbReference>
<evidence type="ECO:0000313" key="18">
    <source>
        <dbReference type="EMBL" id="KVW96018.1"/>
    </source>
</evidence>
<dbReference type="InterPro" id="IPR036890">
    <property type="entry name" value="HATPase_C_sf"/>
</dbReference>
<dbReference type="GO" id="GO:0000155">
    <property type="term" value="F:phosphorelay sensor kinase activity"/>
    <property type="evidence" value="ECO:0007669"/>
    <property type="project" value="UniProtKB-UniRule"/>
</dbReference>
<evidence type="ECO:0000313" key="19">
    <source>
        <dbReference type="Proteomes" id="UP000064243"/>
    </source>
</evidence>
<evidence type="ECO:0000256" key="13">
    <source>
        <dbReference type="ARBA" id="ARBA00023136"/>
    </source>
</evidence>
<keyword evidence="19" id="KW-1185">Reference proteome</keyword>
<evidence type="ECO:0000259" key="16">
    <source>
        <dbReference type="PROSITE" id="PS50109"/>
    </source>
</evidence>
<keyword evidence="11 15" id="KW-1133">Transmembrane helix</keyword>
<dbReference type="InterPro" id="IPR003660">
    <property type="entry name" value="HAMP_dom"/>
</dbReference>
<comment type="caution">
    <text evidence="18">The sequence shown here is derived from an EMBL/GenBank/DDBJ whole genome shotgun (WGS) entry which is preliminary data.</text>
</comment>
<dbReference type="STRING" id="1123392.GCA_000376425_00970"/>
<dbReference type="CDD" id="cd16917">
    <property type="entry name" value="HATPase_UhpB-NarQ-NarX-like"/>
    <property type="match status" value="1"/>
</dbReference>
<dbReference type="GO" id="GO:0046983">
    <property type="term" value="F:protein dimerization activity"/>
    <property type="evidence" value="ECO:0007669"/>
    <property type="project" value="UniProtKB-UniRule"/>
</dbReference>
<comment type="catalytic activity">
    <reaction evidence="1 14">
        <text>ATP + protein L-histidine = ADP + protein N-phospho-L-histidine.</text>
        <dbReference type="EC" id="2.7.13.3"/>
    </reaction>
</comment>
<dbReference type="Pfam" id="PF02518">
    <property type="entry name" value="HATPase_c"/>
    <property type="match status" value="1"/>
</dbReference>
<dbReference type="PROSITE" id="PS50885">
    <property type="entry name" value="HAMP"/>
    <property type="match status" value="1"/>
</dbReference>
<feature type="domain" description="HAMP" evidence="17">
    <location>
        <begin position="201"/>
        <end position="253"/>
    </location>
</feature>
<dbReference type="InterPro" id="IPR029016">
    <property type="entry name" value="GAF-like_dom_sf"/>
</dbReference>
<dbReference type="Gene3D" id="3.30.565.10">
    <property type="entry name" value="Histidine kinase-like ATPase, C-terminal domain"/>
    <property type="match status" value="1"/>
</dbReference>
<keyword evidence="12 14" id="KW-0902">Two-component regulatory system</keyword>
<evidence type="ECO:0000256" key="15">
    <source>
        <dbReference type="SAM" id="Phobius"/>
    </source>
</evidence>
<dbReference type="InterPro" id="IPR016380">
    <property type="entry name" value="Sig_transdc_His_kin_NarX/NarQ"/>
</dbReference>
<dbReference type="PROSITE" id="PS50109">
    <property type="entry name" value="HIS_KIN"/>
    <property type="match status" value="1"/>
</dbReference>
<keyword evidence="5" id="KW-0597">Phosphoprotein</keyword>
<dbReference type="Gene3D" id="1.10.8.500">
    <property type="entry name" value="HAMP domain in histidine kinase"/>
    <property type="match status" value="1"/>
</dbReference>
<dbReference type="InterPro" id="IPR011712">
    <property type="entry name" value="Sig_transdc_His_kin_sub3_dim/P"/>
</dbReference>
<dbReference type="Pfam" id="PF00672">
    <property type="entry name" value="HAMP"/>
    <property type="match status" value="1"/>
</dbReference>
<feature type="transmembrane region" description="Helical" evidence="15">
    <location>
        <begin position="175"/>
        <end position="199"/>
    </location>
</feature>
<dbReference type="Pfam" id="PF13675">
    <property type="entry name" value="PilJ"/>
    <property type="match status" value="1"/>
</dbReference>
<dbReference type="GO" id="GO:0005886">
    <property type="term" value="C:plasma membrane"/>
    <property type="evidence" value="ECO:0007669"/>
    <property type="project" value="UniProtKB-SubCell"/>
</dbReference>
<protein>
    <recommendedName>
        <fullName evidence="14">Sensor protein</fullName>
        <ecNumber evidence="14">2.7.13.3</ecNumber>
    </recommendedName>
</protein>
<sequence length="635" mass="68954">MKEKRGFLQHSLLLKLGGMLALIASFAILGMASSGIIAESVQGSGEAINLAGSLRMQAYKMTSLALTARQPGGVEASTRLRAAIDSFESTLTDARIITVMPSQADTALARSYAAVLERWHTRVKPRFLSEAADGSSLPESLTESGTLLFEDITRFVDEINDLVKQIERDTEAKILVLRMVLGAALLMTLLIGALTLILARNDLILPLRNLLAFASNVGRGNLAVRTEHTGSDELGRLGQAFNHMAEDLSRLYRNLEARVTEKTAELTIANRSLELLYHSIARLYNGPVAPDTYAILLKDLENVLGVGHGRACLVEAGDKHARVIASTLQLQHGDADLCGLMSCAECLAHPALAVHPLKDGRRVLSLPLKDTEHQYGVLQLEMPPGKELAQWQTQLLDALSRHIGIAIGTARRTEQSRRVSLLEERAALARDLHDSLAQSLAYMKIQVSRLKPLVDNPQRGDEARDVLAELREGLNSAYRQLRELLTTFRLRIEGEGLAAALRTTVTEFSGRGGIPITLDVHLAGCTLSPNEEIHALQIIREALSNVLNHAKAQKAEVRVVCNSDGSVSASVTDDGLGIRQAAGAHHYGMTIMDERAKNLGGRLTVENLPTLGTRVTLHFMPSAGHDVTIPIQPVT</sequence>
<dbReference type="Gene3D" id="3.30.450.40">
    <property type="match status" value="1"/>
</dbReference>
<evidence type="ECO:0000256" key="5">
    <source>
        <dbReference type="ARBA" id="ARBA00022553"/>
    </source>
</evidence>
<dbReference type="PANTHER" id="PTHR24421:SF10">
    <property type="entry name" value="NITRATE_NITRITE SENSOR PROTEIN NARQ"/>
    <property type="match status" value="1"/>
</dbReference>
<dbReference type="Gene3D" id="1.20.120.960">
    <property type="entry name" value="Histidine kinase NarX, sensor domain"/>
    <property type="match status" value="1"/>
</dbReference>
<dbReference type="InterPro" id="IPR003594">
    <property type="entry name" value="HATPase_dom"/>
</dbReference>
<accession>A0A125BCN0</accession>
<dbReference type="AlphaFoldDB" id="A0A125BCN0"/>
<dbReference type="EMBL" id="LDUG01000021">
    <property type="protein sequence ID" value="KVW96018.1"/>
    <property type="molecule type" value="Genomic_DNA"/>
</dbReference>
<evidence type="ECO:0000256" key="14">
    <source>
        <dbReference type="PIRNR" id="PIRNR003167"/>
    </source>
</evidence>
<dbReference type="SUPFAM" id="SSF55781">
    <property type="entry name" value="GAF domain-like"/>
    <property type="match status" value="1"/>
</dbReference>
<evidence type="ECO:0000256" key="7">
    <source>
        <dbReference type="ARBA" id="ARBA00022692"/>
    </source>
</evidence>
<feature type="transmembrane region" description="Helical" evidence="15">
    <location>
        <begin position="12"/>
        <end position="32"/>
    </location>
</feature>
<evidence type="ECO:0000256" key="10">
    <source>
        <dbReference type="ARBA" id="ARBA00022840"/>
    </source>
</evidence>
<gene>
    <name evidence="18" type="ORF">ABW22_08215</name>
</gene>
<keyword evidence="6 14" id="KW-0808">Transferase</keyword>
<feature type="domain" description="Histidine kinase" evidence="16">
    <location>
        <begin position="427"/>
        <end position="623"/>
    </location>
</feature>
<dbReference type="SUPFAM" id="SSF158472">
    <property type="entry name" value="HAMP domain-like"/>
    <property type="match status" value="1"/>
</dbReference>
<dbReference type="EC" id="2.7.13.3" evidence="14"/>
<evidence type="ECO:0000256" key="6">
    <source>
        <dbReference type="ARBA" id="ARBA00022679"/>
    </source>
</evidence>
<keyword evidence="13 14" id="KW-0472">Membrane</keyword>
<evidence type="ECO:0000259" key="17">
    <source>
        <dbReference type="PROSITE" id="PS50885"/>
    </source>
</evidence>
<dbReference type="InterPro" id="IPR042295">
    <property type="entry name" value="NarX-like_N_sf"/>
</dbReference>
<name>A0A125BCN0_THIDE</name>
<evidence type="ECO:0000256" key="11">
    <source>
        <dbReference type="ARBA" id="ARBA00022989"/>
    </source>
</evidence>
<evidence type="ECO:0000256" key="3">
    <source>
        <dbReference type="ARBA" id="ARBA00022475"/>
    </source>
</evidence>
<organism evidence="18 19">
    <name type="scientific">Thiobacillus denitrificans</name>
    <dbReference type="NCBI Taxonomy" id="36861"/>
    <lineage>
        <taxon>Bacteria</taxon>
        <taxon>Pseudomonadati</taxon>
        <taxon>Pseudomonadota</taxon>
        <taxon>Betaproteobacteria</taxon>
        <taxon>Nitrosomonadales</taxon>
        <taxon>Thiobacillaceae</taxon>
        <taxon>Thiobacillus</taxon>
    </lineage>
</organism>